<keyword evidence="8" id="KW-1185">Reference proteome</keyword>
<dbReference type="EC" id="2.1.1.-" evidence="6"/>
<dbReference type="Proteomes" id="UP001369736">
    <property type="component" value="Unassembled WGS sequence"/>
</dbReference>
<protein>
    <recommendedName>
        <fullName evidence="6">S-adenosyl-L-methionine-dependent methyltransferase</fullName>
        <ecNumber evidence="6">2.1.1.-</ecNumber>
    </recommendedName>
</protein>
<comment type="caution">
    <text evidence="7">The sequence shown here is derived from an EMBL/GenBank/DDBJ whole genome shotgun (WGS) entry which is preliminary data.</text>
</comment>
<evidence type="ECO:0000256" key="2">
    <source>
        <dbReference type="ARBA" id="ARBA00008138"/>
    </source>
</evidence>
<evidence type="ECO:0000256" key="5">
    <source>
        <dbReference type="ARBA" id="ARBA00022691"/>
    </source>
</evidence>
<evidence type="ECO:0000313" key="7">
    <source>
        <dbReference type="EMBL" id="MEJ2862530.1"/>
    </source>
</evidence>
<dbReference type="InterPro" id="IPR029063">
    <property type="entry name" value="SAM-dependent_MTases_sf"/>
</dbReference>
<organism evidence="7 8">
    <name type="scientific">Actinomycetospora flava</name>
    <dbReference type="NCBI Taxonomy" id="3129232"/>
    <lineage>
        <taxon>Bacteria</taxon>
        <taxon>Bacillati</taxon>
        <taxon>Actinomycetota</taxon>
        <taxon>Actinomycetes</taxon>
        <taxon>Pseudonocardiales</taxon>
        <taxon>Pseudonocardiaceae</taxon>
        <taxon>Actinomycetospora</taxon>
    </lineage>
</organism>
<keyword evidence="5 6" id="KW-0949">S-adenosyl-L-methionine</keyword>
<dbReference type="GO" id="GO:0032259">
    <property type="term" value="P:methylation"/>
    <property type="evidence" value="ECO:0007669"/>
    <property type="project" value="UniProtKB-KW"/>
</dbReference>
<evidence type="ECO:0000256" key="3">
    <source>
        <dbReference type="ARBA" id="ARBA00022603"/>
    </source>
</evidence>
<comment type="function">
    <text evidence="1 6">Exhibits S-adenosyl-L-methionine-dependent methyltransferase activity.</text>
</comment>
<dbReference type="PANTHER" id="PTHR43619:SF2">
    <property type="entry name" value="S-ADENOSYL-L-METHIONINE-DEPENDENT METHYLTRANSFERASES SUPERFAMILY PROTEIN"/>
    <property type="match status" value="1"/>
</dbReference>
<accession>A0ABU8M715</accession>
<dbReference type="EMBL" id="JBBEGM010000005">
    <property type="protein sequence ID" value="MEJ2862530.1"/>
    <property type="molecule type" value="Genomic_DNA"/>
</dbReference>
<comment type="similarity">
    <text evidence="2 6">Belongs to the UPF0677 family.</text>
</comment>
<keyword evidence="4 7" id="KW-0808">Transferase</keyword>
<gene>
    <name evidence="7" type="ORF">WCD58_15260</name>
</gene>
<dbReference type="GO" id="GO:0008168">
    <property type="term" value="F:methyltransferase activity"/>
    <property type="evidence" value="ECO:0007669"/>
    <property type="project" value="UniProtKB-KW"/>
</dbReference>
<dbReference type="NCBIfam" id="TIGR00027">
    <property type="entry name" value="mthyl_TIGR00027"/>
    <property type="match status" value="1"/>
</dbReference>
<dbReference type="RefSeq" id="WP_337703903.1">
    <property type="nucleotide sequence ID" value="NZ_JBBEGM010000005.1"/>
</dbReference>
<evidence type="ECO:0000256" key="6">
    <source>
        <dbReference type="RuleBase" id="RU362030"/>
    </source>
</evidence>
<dbReference type="Pfam" id="PF04072">
    <property type="entry name" value="LCM"/>
    <property type="match status" value="1"/>
</dbReference>
<dbReference type="InterPro" id="IPR007213">
    <property type="entry name" value="Ppm1/Ppm2/Tcmp"/>
</dbReference>
<dbReference type="PANTHER" id="PTHR43619">
    <property type="entry name" value="S-ADENOSYL-L-METHIONINE-DEPENDENT METHYLTRANSFERASE YKTD-RELATED"/>
    <property type="match status" value="1"/>
</dbReference>
<evidence type="ECO:0000256" key="1">
    <source>
        <dbReference type="ARBA" id="ARBA00003907"/>
    </source>
</evidence>
<dbReference type="SUPFAM" id="SSF53335">
    <property type="entry name" value="S-adenosyl-L-methionine-dependent methyltransferases"/>
    <property type="match status" value="1"/>
</dbReference>
<dbReference type="Gene3D" id="3.40.50.150">
    <property type="entry name" value="Vaccinia Virus protein VP39"/>
    <property type="match status" value="1"/>
</dbReference>
<evidence type="ECO:0000313" key="8">
    <source>
        <dbReference type="Proteomes" id="UP001369736"/>
    </source>
</evidence>
<dbReference type="InterPro" id="IPR011610">
    <property type="entry name" value="SAM_mthyl_Trfase_ML2640-like"/>
</dbReference>
<proteinExistence type="inferred from homology"/>
<name>A0ABU8M715_9PSEU</name>
<evidence type="ECO:0000256" key="4">
    <source>
        <dbReference type="ARBA" id="ARBA00022679"/>
    </source>
</evidence>
<sequence>MRTENDQWGITESVGVTALGVAGGRAMETHRPDGLVRDPYAEAFVDAAAGEIRLPARPSDVEDETAADWREQSAYIGVRSRFFDSVLTAAAADGVRQVVLLAAGLDTRAQRLDWPARTAVYEVDQTGVLDFKDDVLAEHRATAAGGGAERVEVRVDLRDDWPAALRDAGFDPSAPTAWLAEGLLPYLPAQAEVDLFDRVTELSAPGSQLAVEHFGDVVDPDGDALASLSRRFGLDVRELFFADDRPDAEERLASLGWAVTGASAAELAASYGRELDPGLGGLHGAVRLLDARR</sequence>
<reference evidence="7 8" key="1">
    <citation type="submission" date="2024-03" db="EMBL/GenBank/DDBJ databases">
        <title>Actinomycetospora sp. OC33-EN07, a novel actinomycete isolated from wild orchid (Aerides multiflora).</title>
        <authorList>
            <person name="Suriyachadkun C."/>
        </authorList>
    </citation>
    <scope>NUCLEOTIDE SEQUENCE [LARGE SCALE GENOMIC DNA]</scope>
    <source>
        <strain evidence="7 8">OC33-EN07</strain>
    </source>
</reference>
<keyword evidence="3 6" id="KW-0489">Methyltransferase</keyword>